<proteinExistence type="predicted"/>
<evidence type="ECO:0000313" key="3">
    <source>
        <dbReference type="Proteomes" id="UP000886523"/>
    </source>
</evidence>
<feature type="non-terminal residue" evidence="2">
    <location>
        <position position="1"/>
    </location>
</feature>
<feature type="compositionally biased region" description="Basic and acidic residues" evidence="1">
    <location>
        <begin position="14"/>
        <end position="46"/>
    </location>
</feature>
<feature type="region of interest" description="Disordered" evidence="1">
    <location>
        <begin position="1"/>
        <end position="54"/>
    </location>
</feature>
<dbReference type="Proteomes" id="UP000886523">
    <property type="component" value="Unassembled WGS sequence"/>
</dbReference>
<dbReference type="AlphaFoldDB" id="A0A9P6AHC9"/>
<name>A0A9P6AHC9_9AGAM</name>
<evidence type="ECO:0000256" key="1">
    <source>
        <dbReference type="SAM" id="MobiDB-lite"/>
    </source>
</evidence>
<gene>
    <name evidence="2" type="ORF">BS47DRAFT_1354544</name>
</gene>
<evidence type="ECO:0000313" key="2">
    <source>
        <dbReference type="EMBL" id="KAF9504961.1"/>
    </source>
</evidence>
<comment type="caution">
    <text evidence="2">The sequence shown here is derived from an EMBL/GenBank/DDBJ whole genome shotgun (WGS) entry which is preliminary data.</text>
</comment>
<dbReference type="OrthoDB" id="10052321at2759"/>
<feature type="region of interest" description="Disordered" evidence="1">
    <location>
        <begin position="233"/>
        <end position="261"/>
    </location>
</feature>
<protein>
    <submittedName>
        <fullName evidence="2">Uncharacterized protein</fullName>
    </submittedName>
</protein>
<accession>A0A9P6AHC9</accession>
<organism evidence="2 3">
    <name type="scientific">Hydnum rufescens UP504</name>
    <dbReference type="NCBI Taxonomy" id="1448309"/>
    <lineage>
        <taxon>Eukaryota</taxon>
        <taxon>Fungi</taxon>
        <taxon>Dikarya</taxon>
        <taxon>Basidiomycota</taxon>
        <taxon>Agaricomycotina</taxon>
        <taxon>Agaricomycetes</taxon>
        <taxon>Cantharellales</taxon>
        <taxon>Hydnaceae</taxon>
        <taxon>Hydnum</taxon>
    </lineage>
</organism>
<reference evidence="2" key="1">
    <citation type="journal article" date="2020" name="Nat. Commun.">
        <title>Large-scale genome sequencing of mycorrhizal fungi provides insights into the early evolution of symbiotic traits.</title>
        <authorList>
            <person name="Miyauchi S."/>
            <person name="Kiss E."/>
            <person name="Kuo A."/>
            <person name="Drula E."/>
            <person name="Kohler A."/>
            <person name="Sanchez-Garcia M."/>
            <person name="Morin E."/>
            <person name="Andreopoulos B."/>
            <person name="Barry K.W."/>
            <person name="Bonito G."/>
            <person name="Buee M."/>
            <person name="Carver A."/>
            <person name="Chen C."/>
            <person name="Cichocki N."/>
            <person name="Clum A."/>
            <person name="Culley D."/>
            <person name="Crous P.W."/>
            <person name="Fauchery L."/>
            <person name="Girlanda M."/>
            <person name="Hayes R.D."/>
            <person name="Keri Z."/>
            <person name="LaButti K."/>
            <person name="Lipzen A."/>
            <person name="Lombard V."/>
            <person name="Magnuson J."/>
            <person name="Maillard F."/>
            <person name="Murat C."/>
            <person name="Nolan M."/>
            <person name="Ohm R.A."/>
            <person name="Pangilinan J."/>
            <person name="Pereira M.F."/>
            <person name="Perotto S."/>
            <person name="Peter M."/>
            <person name="Pfister S."/>
            <person name="Riley R."/>
            <person name="Sitrit Y."/>
            <person name="Stielow J.B."/>
            <person name="Szollosi G."/>
            <person name="Zifcakova L."/>
            <person name="Stursova M."/>
            <person name="Spatafora J.W."/>
            <person name="Tedersoo L."/>
            <person name="Vaario L.M."/>
            <person name="Yamada A."/>
            <person name="Yan M."/>
            <person name="Wang P."/>
            <person name="Xu J."/>
            <person name="Bruns T."/>
            <person name="Baldrian P."/>
            <person name="Vilgalys R."/>
            <person name="Dunand C."/>
            <person name="Henrissat B."/>
            <person name="Grigoriev I.V."/>
            <person name="Hibbett D."/>
            <person name="Nagy L.G."/>
            <person name="Martin F.M."/>
        </authorList>
    </citation>
    <scope>NUCLEOTIDE SEQUENCE</scope>
    <source>
        <strain evidence="2">UP504</strain>
    </source>
</reference>
<dbReference type="EMBL" id="MU129182">
    <property type="protein sequence ID" value="KAF9504961.1"/>
    <property type="molecule type" value="Genomic_DNA"/>
</dbReference>
<keyword evidence="3" id="KW-1185">Reference proteome</keyword>
<sequence>TSSRAFASSSSTRDGGRGLGRDDRKSSFIDDARRNGGFRAAKDKDGNPTGREGGILYRQWLEGEGRALKNTKSHKTNWLGGEVVDFKPPPPLSDALRNQIFARWKSNPEHYNPRMFHEAEYVKEYPLQTAFAKAFESATGVYSKVPIEHQRSETLPPTDAREDAAVLDYSADWEQLPSSDVTSVYWEPVNEGEAPIVPTTLEKIAQERLSATHTEKPPKSVREVRRTTVVDVGSRFQHTHHSVKKSSAGYKGPQWTPEFTT</sequence>
<feature type="compositionally biased region" description="Low complexity" evidence="1">
    <location>
        <begin position="1"/>
        <end position="13"/>
    </location>
</feature>